<dbReference type="KEGG" id="eca:ECA1930"/>
<name>Q6D5V8_PECAS</name>
<dbReference type="EMBL" id="BX950851">
    <property type="protein sequence ID" value="CAG74833.1"/>
    <property type="molecule type" value="Genomic_DNA"/>
</dbReference>
<dbReference type="Pfam" id="PF06945">
    <property type="entry name" value="DUF1289"/>
    <property type="match status" value="1"/>
</dbReference>
<evidence type="ECO:0000313" key="2">
    <source>
        <dbReference type="EMBL" id="CAG74833.1"/>
    </source>
</evidence>
<dbReference type="HOGENOM" id="CLU_162538_0_1_6"/>
<dbReference type="PANTHER" id="PTHR35175">
    <property type="entry name" value="DUF1289 DOMAIN-CONTAINING PROTEIN"/>
    <property type="match status" value="1"/>
</dbReference>
<reference evidence="2" key="1">
    <citation type="submission" date="2004-02" db="EMBL/GenBank/DDBJ databases">
        <title>The genome sequence of the enterobacterial phytopathogen Erwinia carotovora subsp. atroseptica SCRI1043 and functional genomic identification of novel virulence factors.</title>
        <authorList>
            <person name="Bell K.S."/>
            <person name="Sebaihia M."/>
            <person name="Pritchard L."/>
            <person name="Holden M."/>
            <person name="Hyman L.J."/>
            <person name="Holeva M.C."/>
            <person name="Thomson N.R."/>
            <person name="Bentley S.D."/>
            <person name="Churcher C."/>
            <person name="Mungall K."/>
            <person name="Atkin R."/>
            <person name="Bason N."/>
            <person name="Brooks K."/>
            <person name="Chillingworth T."/>
            <person name="Clark K."/>
            <person name="Doggett J."/>
            <person name="Fraser A."/>
            <person name="Hance Z."/>
            <person name="Hauser H."/>
            <person name="Jagels K."/>
            <person name="Moule S."/>
            <person name="Norbertczak H."/>
            <person name="Ormond D."/>
            <person name="Price C."/>
            <person name="Quail M.A."/>
            <person name="Sanders M."/>
            <person name="Walker D."/>
            <person name="Whitehead S."/>
            <person name="Salmond G.P.C."/>
            <person name="Birch P.R.J."/>
            <person name="Barrell B.G."/>
            <person name="Parkhill J."/>
            <person name="Toth I.K."/>
        </authorList>
    </citation>
    <scope>NUCLEOTIDE SEQUENCE</scope>
    <source>
        <strain evidence="2">SCRI1043</strain>
    </source>
</reference>
<evidence type="ECO:0000313" key="3">
    <source>
        <dbReference type="Proteomes" id="UP000007966"/>
    </source>
</evidence>
<proteinExistence type="predicted"/>
<keyword evidence="1" id="KW-1133">Transmembrane helix</keyword>
<gene>
    <name evidence="2" type="ordered locus">ECA1930</name>
</gene>
<dbReference type="Proteomes" id="UP000007966">
    <property type="component" value="Chromosome"/>
</dbReference>
<dbReference type="STRING" id="218491.ECA1930"/>
<protein>
    <recommendedName>
        <fullName evidence="4">DUF1289 domain-containing protein</fullName>
    </recommendedName>
</protein>
<keyword evidence="1" id="KW-0812">Transmembrane</keyword>
<sequence length="121" mass="13947">MRVKKIVSYYNGYLIIFIVTVRLGLPAVKNRASINRVVAGGVVPEQLELFVVPNPCRGICQTDERGYCRGCFRNRNERFSWGQMSDAQKQDVLRLCRQRMKRLQRSEKADALAESHQPSLF</sequence>
<evidence type="ECO:0000256" key="1">
    <source>
        <dbReference type="SAM" id="Phobius"/>
    </source>
</evidence>
<keyword evidence="1" id="KW-0472">Membrane</keyword>
<accession>Q6D5V8</accession>
<evidence type="ECO:0008006" key="4">
    <source>
        <dbReference type="Google" id="ProtNLM"/>
    </source>
</evidence>
<dbReference type="PANTHER" id="PTHR35175:SF1">
    <property type="entry name" value="OXIDOREDUCTASE"/>
    <property type="match status" value="1"/>
</dbReference>
<dbReference type="eggNOG" id="COG3313">
    <property type="taxonomic scope" value="Bacteria"/>
</dbReference>
<dbReference type="InterPro" id="IPR010710">
    <property type="entry name" value="DUF1289"/>
</dbReference>
<organism evidence="2 3">
    <name type="scientific">Pectobacterium atrosepticum (strain SCRI 1043 / ATCC BAA-672)</name>
    <name type="common">Erwinia carotovora subsp. atroseptica</name>
    <dbReference type="NCBI Taxonomy" id="218491"/>
    <lineage>
        <taxon>Bacteria</taxon>
        <taxon>Pseudomonadati</taxon>
        <taxon>Pseudomonadota</taxon>
        <taxon>Gammaproteobacteria</taxon>
        <taxon>Enterobacterales</taxon>
        <taxon>Pectobacteriaceae</taxon>
        <taxon>Pectobacterium</taxon>
    </lineage>
</organism>
<keyword evidence="3" id="KW-1185">Reference proteome</keyword>
<feature type="transmembrane region" description="Helical" evidence="1">
    <location>
        <begin position="6"/>
        <end position="25"/>
    </location>
</feature>
<dbReference type="AlphaFoldDB" id="Q6D5V8"/>